<dbReference type="Pfam" id="PF00622">
    <property type="entry name" value="SPRY"/>
    <property type="match status" value="3"/>
</dbReference>
<dbReference type="InterPro" id="IPR003877">
    <property type="entry name" value="SPRY_dom"/>
</dbReference>
<evidence type="ECO:0000256" key="1">
    <source>
        <dbReference type="SAM" id="MobiDB-lite"/>
    </source>
</evidence>
<proteinExistence type="predicted"/>
<dbReference type="GeneID" id="105888532"/>
<keyword evidence="3" id="KW-1185">Reference proteome</keyword>
<evidence type="ECO:0000313" key="4">
    <source>
        <dbReference type="RefSeq" id="XP_042566294.1"/>
    </source>
</evidence>
<dbReference type="CDD" id="cd13733">
    <property type="entry name" value="SPRY_PRY_C-I_1"/>
    <property type="match status" value="3"/>
</dbReference>
<dbReference type="Pfam" id="PF13765">
    <property type="entry name" value="PRY"/>
    <property type="match status" value="3"/>
</dbReference>
<dbReference type="SMART" id="SM00589">
    <property type="entry name" value="PRY"/>
    <property type="match status" value="3"/>
</dbReference>
<feature type="domain" description="B30.2/SPRY" evidence="2">
    <location>
        <begin position="426"/>
        <end position="623"/>
    </location>
</feature>
<organism evidence="3 4">
    <name type="scientific">Clupea harengus</name>
    <name type="common">Atlantic herring</name>
    <dbReference type="NCBI Taxonomy" id="7950"/>
    <lineage>
        <taxon>Eukaryota</taxon>
        <taxon>Metazoa</taxon>
        <taxon>Chordata</taxon>
        <taxon>Craniata</taxon>
        <taxon>Vertebrata</taxon>
        <taxon>Euteleostomi</taxon>
        <taxon>Actinopterygii</taxon>
        <taxon>Neopterygii</taxon>
        <taxon>Teleostei</taxon>
        <taxon>Clupei</taxon>
        <taxon>Clupeiformes</taxon>
        <taxon>Clupeoidei</taxon>
        <taxon>Clupeidae</taxon>
        <taxon>Clupea</taxon>
    </lineage>
</organism>
<gene>
    <name evidence="4" type="primary">LOC105888532</name>
</gene>
<evidence type="ECO:0000313" key="3">
    <source>
        <dbReference type="Proteomes" id="UP000515152"/>
    </source>
</evidence>
<dbReference type="RefSeq" id="XP_042566294.1">
    <property type="nucleotide sequence ID" value="XM_042710360.1"/>
</dbReference>
<dbReference type="InterPro" id="IPR001870">
    <property type="entry name" value="B30.2/SPRY"/>
</dbReference>
<dbReference type="FunFam" id="2.60.120.920:FF:000004">
    <property type="entry name" value="Butyrophilin subfamily 1 member A1"/>
    <property type="match status" value="3"/>
</dbReference>
<feature type="region of interest" description="Disordered" evidence="1">
    <location>
        <begin position="40"/>
        <end position="62"/>
    </location>
</feature>
<feature type="domain" description="B30.2/SPRY" evidence="2">
    <location>
        <begin position="6"/>
        <end position="202"/>
    </location>
</feature>
<dbReference type="InterPro" id="IPR050143">
    <property type="entry name" value="TRIM/RBCC"/>
</dbReference>
<dbReference type="OrthoDB" id="6105938at2759"/>
<dbReference type="InterPro" id="IPR006574">
    <property type="entry name" value="PRY"/>
</dbReference>
<dbReference type="SMART" id="SM00449">
    <property type="entry name" value="SPRY"/>
    <property type="match status" value="3"/>
</dbReference>
<feature type="region of interest" description="Disordered" evidence="1">
    <location>
        <begin position="249"/>
        <end position="272"/>
    </location>
</feature>
<evidence type="ECO:0000259" key="2">
    <source>
        <dbReference type="PROSITE" id="PS50188"/>
    </source>
</evidence>
<protein>
    <submittedName>
        <fullName evidence="4">Uncharacterized protein LOC105888532 isoform X1</fullName>
    </submittedName>
</protein>
<dbReference type="AlphaFoldDB" id="A0A8M1KXH6"/>
<accession>A0A8M1KXH6</accession>
<dbReference type="PANTHER" id="PTHR24103">
    <property type="entry name" value="E3 UBIQUITIN-PROTEIN LIGASE TRIM"/>
    <property type="match status" value="1"/>
</dbReference>
<sequence>MAAEKDKLQKRLCNLRMEITKYAVDVTLDPDTAHNHLILSADGKQVRTGDSSQNRPDNPKRFDPVVNVLGKQGFTSGRFYYEVEVSGKTAWDLGVARESINRKGQITVSPDNGYWTIWLRNGNEYMAHTSPSVLLSLKEKPERVGVFVDYGAGLVSFYDADRWNLIYSFRGVSFKEKTYPYFSPSLNDGGNNSSPLIIVTPISCPKSQLQDKFHTMAAERDKLQKRMEITKYAVDVTLDPDTAHNHLILSADGKQVRTGDSSQNRPDNPKRFDSTVCVLGEQGFTSGRFYYEVEVSGKTAWDLGVARESINRKGQITVSPDNGYWTIWLRNGDEYKAHTSPSVLLSLKEKPERVGVFVDYEAGLVSFYDADRWNLIYSFRGVSFKEKTYPYFSPSLNDGGNNSSPLIIVTPISCPKSQLQDKFHTMAAERDKLQKRMEITQYAVDVTLDPDTAENNLILSADGKQVRHVDTPQNLPDNPKRFDPVVNVLGKQGFTSGRFYYEVEVSGKTAWDLGVARESINRKGRITLSPENGHWTIWLRNGDEYEAHAGPSILLSLKEKPERVGVFVDYEAGLVSFYDADRWNLIYSFRGVSFKEKIFPFFTPCPNYGGKNSSPLIIITPITSPK</sequence>
<dbReference type="PROSITE" id="PS50188">
    <property type="entry name" value="B302_SPRY"/>
    <property type="match status" value="3"/>
</dbReference>
<name>A0A8M1KXH6_CLUHA</name>
<reference evidence="4" key="1">
    <citation type="submission" date="2025-08" db="UniProtKB">
        <authorList>
            <consortium name="RefSeq"/>
        </authorList>
    </citation>
    <scope>IDENTIFICATION</scope>
</reference>
<dbReference type="Proteomes" id="UP000515152">
    <property type="component" value="Chromosome 18"/>
</dbReference>
<feature type="domain" description="B30.2/SPRY" evidence="2">
    <location>
        <begin position="216"/>
        <end position="412"/>
    </location>
</feature>